<evidence type="ECO:0000313" key="7">
    <source>
        <dbReference type="EMBL" id="AEB08322.1"/>
    </source>
</evidence>
<evidence type="ECO:0000259" key="6">
    <source>
        <dbReference type="PROSITE" id="PS50110"/>
    </source>
</evidence>
<keyword evidence="3" id="KW-0805">Transcription regulation</keyword>
<keyword evidence="8" id="KW-1185">Reference proteome</keyword>
<evidence type="ECO:0000256" key="4">
    <source>
        <dbReference type="ARBA" id="ARBA00023163"/>
    </source>
</evidence>
<organism evidence="7 8">
    <name type="scientific">Desulfobacca acetoxidans (strain ATCC 700848 / DSM 11109 / ASRB2)</name>
    <dbReference type="NCBI Taxonomy" id="880072"/>
    <lineage>
        <taxon>Bacteria</taxon>
        <taxon>Pseudomonadati</taxon>
        <taxon>Thermodesulfobacteriota</taxon>
        <taxon>Desulfobaccia</taxon>
        <taxon>Desulfobaccales</taxon>
        <taxon>Desulfobaccaceae</taxon>
        <taxon>Desulfobacca</taxon>
    </lineage>
</organism>
<reference evidence="7 8" key="1">
    <citation type="journal article" date="2011" name="Stand. Genomic Sci.">
        <title>Complete genome sequence of the acetate-degrading sulfate reducer Desulfobacca acetoxidans type strain (ASRB2).</title>
        <authorList>
            <person name="Goker M."/>
            <person name="Teshima H."/>
            <person name="Lapidus A."/>
            <person name="Nolan M."/>
            <person name="Lucas S."/>
            <person name="Hammon N."/>
            <person name="Deshpande S."/>
            <person name="Cheng J.F."/>
            <person name="Tapia R."/>
            <person name="Han C."/>
            <person name="Goodwin L."/>
            <person name="Pitluck S."/>
            <person name="Huntemann M."/>
            <person name="Liolios K."/>
            <person name="Ivanova N."/>
            <person name="Pagani I."/>
            <person name="Mavromatis K."/>
            <person name="Ovchinikova G."/>
            <person name="Pati A."/>
            <person name="Chen A."/>
            <person name="Palaniappan K."/>
            <person name="Land M."/>
            <person name="Hauser L."/>
            <person name="Brambilla E.M."/>
            <person name="Rohde M."/>
            <person name="Spring S."/>
            <person name="Detter J.C."/>
            <person name="Woyke T."/>
            <person name="Bristow J."/>
            <person name="Eisen J.A."/>
            <person name="Markowitz V."/>
            <person name="Hugenholtz P."/>
            <person name="Kyrpides N.C."/>
            <person name="Klenk H.P."/>
        </authorList>
    </citation>
    <scope>NUCLEOTIDE SEQUENCE [LARGE SCALE GENOMIC DNA]</scope>
    <source>
        <strain evidence="8">ATCC 700848 / DSM 11109 / ASRB2</strain>
    </source>
</reference>
<dbReference type="Pfam" id="PF00072">
    <property type="entry name" value="Response_reg"/>
    <property type="match status" value="1"/>
</dbReference>
<dbReference type="PANTHER" id="PTHR44591:SF3">
    <property type="entry name" value="RESPONSE REGULATORY DOMAIN-CONTAINING PROTEIN"/>
    <property type="match status" value="1"/>
</dbReference>
<dbReference type="eggNOG" id="COG2204">
    <property type="taxonomic scope" value="Bacteria"/>
</dbReference>
<dbReference type="InterPro" id="IPR011006">
    <property type="entry name" value="CheY-like_superfamily"/>
</dbReference>
<dbReference type="InterPro" id="IPR001789">
    <property type="entry name" value="Sig_transdc_resp-reg_receiver"/>
</dbReference>
<keyword evidence="4" id="KW-0804">Transcription</keyword>
<proteinExistence type="predicted"/>
<dbReference type="PROSITE" id="PS50110">
    <property type="entry name" value="RESPONSE_REGULATORY"/>
    <property type="match status" value="1"/>
</dbReference>
<evidence type="ECO:0000256" key="1">
    <source>
        <dbReference type="ARBA" id="ARBA00022553"/>
    </source>
</evidence>
<evidence type="ECO:0000256" key="5">
    <source>
        <dbReference type="PROSITE-ProRule" id="PRU00169"/>
    </source>
</evidence>
<keyword evidence="2" id="KW-0902">Two-component regulatory system</keyword>
<evidence type="ECO:0000256" key="2">
    <source>
        <dbReference type="ARBA" id="ARBA00023012"/>
    </source>
</evidence>
<dbReference type="AlphaFoldDB" id="F2NEY2"/>
<feature type="domain" description="Response regulatory" evidence="6">
    <location>
        <begin position="6"/>
        <end position="120"/>
    </location>
</feature>
<keyword evidence="1 5" id="KW-0597">Phosphoprotein</keyword>
<dbReference type="CDD" id="cd17536">
    <property type="entry name" value="REC_YesN-like"/>
    <property type="match status" value="1"/>
</dbReference>
<accession>F2NEY2</accession>
<name>F2NEY2_DESAR</name>
<dbReference type="Proteomes" id="UP000000483">
    <property type="component" value="Chromosome"/>
</dbReference>
<evidence type="ECO:0000313" key="8">
    <source>
        <dbReference type="Proteomes" id="UP000000483"/>
    </source>
</evidence>
<dbReference type="SMART" id="SM00448">
    <property type="entry name" value="REC"/>
    <property type="match status" value="1"/>
</dbReference>
<dbReference type="PANTHER" id="PTHR44591">
    <property type="entry name" value="STRESS RESPONSE REGULATOR PROTEIN 1"/>
    <property type="match status" value="1"/>
</dbReference>
<dbReference type="Gene3D" id="3.40.50.2300">
    <property type="match status" value="1"/>
</dbReference>
<reference evidence="8" key="2">
    <citation type="submission" date="2011-03" db="EMBL/GenBank/DDBJ databases">
        <title>The complete genome of Desulfobacca acetoxidans DSM 11109.</title>
        <authorList>
            <consortium name="US DOE Joint Genome Institute (JGI-PGF)"/>
            <person name="Lucas S."/>
            <person name="Copeland A."/>
            <person name="Lapidus A."/>
            <person name="Bruce D."/>
            <person name="Goodwin L."/>
            <person name="Pitluck S."/>
            <person name="Peters L."/>
            <person name="Kyrpides N."/>
            <person name="Mavromatis K."/>
            <person name="Ivanova N."/>
            <person name="Ovchinnikova G."/>
            <person name="Teshima H."/>
            <person name="Detter J.C."/>
            <person name="Han C."/>
            <person name="Land M."/>
            <person name="Hauser L."/>
            <person name="Markowitz V."/>
            <person name="Cheng J.-F."/>
            <person name="Hugenholtz P."/>
            <person name="Woyke T."/>
            <person name="Wu D."/>
            <person name="Spring S."/>
            <person name="Schueler E."/>
            <person name="Brambilla E."/>
            <person name="Klenk H.-P."/>
            <person name="Eisen J.A."/>
        </authorList>
    </citation>
    <scope>NUCLEOTIDE SEQUENCE [LARGE SCALE GENOMIC DNA]</scope>
    <source>
        <strain evidence="8">ATCC 700848 / DSM 11109 / ASRB2</strain>
    </source>
</reference>
<dbReference type="InterPro" id="IPR050595">
    <property type="entry name" value="Bact_response_regulator"/>
</dbReference>
<dbReference type="GO" id="GO:0000160">
    <property type="term" value="P:phosphorelay signal transduction system"/>
    <property type="evidence" value="ECO:0007669"/>
    <property type="project" value="UniProtKB-KW"/>
</dbReference>
<dbReference type="RefSeq" id="WP_013705435.1">
    <property type="nucleotide sequence ID" value="NC_015388.1"/>
</dbReference>
<dbReference type="SUPFAM" id="SSF52172">
    <property type="entry name" value="CheY-like"/>
    <property type="match status" value="1"/>
</dbReference>
<sequence length="128" mass="14431">MSTKLKIMVLDDEPIVCKRLQPALEKLGYEVETFTQSLEALHEIQEKTYDIIITDLKMKGIDGMRFLQEAKKQHPATEVIVITGFATLETAKESFQKGVFDFIAKPFKLSEIQEVVTRATAKIQGAKA</sequence>
<dbReference type="OrthoDB" id="9800029at2"/>
<dbReference type="FunFam" id="3.40.50.2300:FF:000018">
    <property type="entry name" value="DNA-binding transcriptional regulator NtrC"/>
    <property type="match status" value="1"/>
</dbReference>
<protein>
    <submittedName>
        <fullName evidence="7">Response regulator receiver protein</fullName>
    </submittedName>
</protein>
<gene>
    <name evidence="7" type="ordered locus">Desac_0435</name>
</gene>
<dbReference type="EMBL" id="CP002629">
    <property type="protein sequence ID" value="AEB08322.1"/>
    <property type="molecule type" value="Genomic_DNA"/>
</dbReference>
<dbReference type="STRING" id="880072.Desac_0435"/>
<evidence type="ECO:0000256" key="3">
    <source>
        <dbReference type="ARBA" id="ARBA00023015"/>
    </source>
</evidence>
<dbReference type="KEGG" id="dao:Desac_0435"/>
<dbReference type="HOGENOM" id="CLU_000445_69_8_7"/>
<feature type="modified residue" description="4-aspartylphosphate" evidence="5">
    <location>
        <position position="55"/>
    </location>
</feature>